<dbReference type="EMBL" id="CAXDID020000823">
    <property type="protein sequence ID" value="CAL6114741.1"/>
    <property type="molecule type" value="Genomic_DNA"/>
</dbReference>
<proteinExistence type="predicted"/>
<evidence type="ECO:0000313" key="6">
    <source>
        <dbReference type="EMBL" id="CAL6114737.1"/>
    </source>
</evidence>
<dbReference type="EMBL" id="CATOUU010000514">
    <property type="protein sequence ID" value="CAI9932319.1"/>
    <property type="molecule type" value="Genomic_DNA"/>
</dbReference>
<protein>
    <submittedName>
        <fullName evidence="5">Hypothetical_protein</fullName>
    </submittedName>
</protein>
<comment type="caution">
    <text evidence="2">The sequence shown here is derived from an EMBL/GenBank/DDBJ whole genome shotgun (WGS) entry which is preliminary data.</text>
</comment>
<organism evidence="2">
    <name type="scientific">Hexamita inflata</name>
    <dbReference type="NCBI Taxonomy" id="28002"/>
    <lineage>
        <taxon>Eukaryota</taxon>
        <taxon>Metamonada</taxon>
        <taxon>Diplomonadida</taxon>
        <taxon>Hexamitidae</taxon>
        <taxon>Hexamitinae</taxon>
        <taxon>Hexamita</taxon>
    </lineage>
</organism>
<keyword evidence="1" id="KW-0472">Membrane</keyword>
<dbReference type="EMBL" id="CAXDID020000823">
    <property type="protein sequence ID" value="CAL6114732.1"/>
    <property type="molecule type" value="Genomic_DNA"/>
</dbReference>
<evidence type="ECO:0000313" key="3">
    <source>
        <dbReference type="EMBL" id="CAI9932315.1"/>
    </source>
</evidence>
<accession>A0AA86P6A9</accession>
<feature type="transmembrane region" description="Helical" evidence="1">
    <location>
        <begin position="59"/>
        <end position="84"/>
    </location>
</feature>
<gene>
    <name evidence="2" type="ORF">HINF_LOCUS19955</name>
    <name evidence="3" type="ORF">HINF_LOCUS19960</name>
    <name evidence="4" type="ORF">HINF_LOCUS19964</name>
    <name evidence="5" type="ORF">HINF_LOCUS78235</name>
    <name evidence="6" type="ORF">HINF_LOCUS78240</name>
    <name evidence="7" type="ORF">HINF_LOCUS78244</name>
</gene>
<keyword evidence="8" id="KW-1185">Reference proteome</keyword>
<evidence type="ECO:0000313" key="2">
    <source>
        <dbReference type="EMBL" id="CAI9932310.1"/>
    </source>
</evidence>
<evidence type="ECO:0000313" key="8">
    <source>
        <dbReference type="Proteomes" id="UP001642409"/>
    </source>
</evidence>
<name>A0AA86P6A9_9EUKA</name>
<keyword evidence="1" id="KW-1133">Transmembrane helix</keyword>
<dbReference type="EMBL" id="CATOUU010000514">
    <property type="protein sequence ID" value="CAI9932315.1"/>
    <property type="molecule type" value="Genomic_DNA"/>
</dbReference>
<reference evidence="2" key="1">
    <citation type="submission" date="2023-06" db="EMBL/GenBank/DDBJ databases">
        <authorList>
            <person name="Kurt Z."/>
        </authorList>
    </citation>
    <scope>NUCLEOTIDE SEQUENCE</scope>
</reference>
<feature type="transmembrane region" description="Helical" evidence="1">
    <location>
        <begin position="90"/>
        <end position="108"/>
    </location>
</feature>
<dbReference type="EMBL" id="CATOUU010000514">
    <property type="protein sequence ID" value="CAI9932310.1"/>
    <property type="molecule type" value="Genomic_DNA"/>
</dbReference>
<dbReference type="EMBL" id="CAXDID020000823">
    <property type="protein sequence ID" value="CAL6114737.1"/>
    <property type="molecule type" value="Genomic_DNA"/>
</dbReference>
<evidence type="ECO:0000256" key="1">
    <source>
        <dbReference type="SAM" id="Phobius"/>
    </source>
</evidence>
<keyword evidence="1" id="KW-0812">Transmembrane</keyword>
<dbReference type="AlphaFoldDB" id="A0AA86P6A9"/>
<evidence type="ECO:0000313" key="5">
    <source>
        <dbReference type="EMBL" id="CAL6114732.1"/>
    </source>
</evidence>
<evidence type="ECO:0000313" key="4">
    <source>
        <dbReference type="EMBL" id="CAI9932319.1"/>
    </source>
</evidence>
<evidence type="ECO:0000313" key="7">
    <source>
        <dbReference type="EMBL" id="CAL6114741.1"/>
    </source>
</evidence>
<sequence>MCSQGRLIRENIFQLNIDVFSPSESEFVVVSIEVVALLFQSFLQNFRQLLDYVCLVPRVFLPVFLVSIIVFVLLFAIEAVVHLTLFDVDVWILISCCPLFGGAVVILLSSE</sequence>
<dbReference type="Proteomes" id="UP001642409">
    <property type="component" value="Unassembled WGS sequence"/>
</dbReference>
<reference evidence="5 8" key="2">
    <citation type="submission" date="2024-07" db="EMBL/GenBank/DDBJ databases">
        <authorList>
            <person name="Akdeniz Z."/>
        </authorList>
    </citation>
    <scope>NUCLEOTIDE SEQUENCE [LARGE SCALE GENOMIC DNA]</scope>
</reference>